<dbReference type="EMBL" id="CP054038">
    <property type="protein sequence ID" value="QKJ20198.1"/>
    <property type="molecule type" value="Genomic_DNA"/>
</dbReference>
<keyword evidence="1" id="KW-0812">Transmembrane</keyword>
<gene>
    <name evidence="2" type="ORF">HQM25_13055</name>
</gene>
<reference evidence="2 3" key="1">
    <citation type="submission" date="2020-05" db="EMBL/GenBank/DDBJ databases">
        <title>Strain PA2F3 complete genome.</title>
        <authorList>
            <person name="Kim Y.-S."/>
            <person name="Kim S.-J."/>
            <person name="Jung H.-k."/>
            <person name="Kim S.-E."/>
            <person name="Kim K.-H."/>
        </authorList>
    </citation>
    <scope>NUCLEOTIDE SEQUENCE [LARGE SCALE GENOMIC DNA]</scope>
    <source>
        <strain evidence="2 3">PA2F3</strain>
    </source>
</reference>
<accession>A0A7D4Q1Z5</accession>
<evidence type="ECO:0000313" key="2">
    <source>
        <dbReference type="EMBL" id="QKJ20198.1"/>
    </source>
</evidence>
<feature type="transmembrane region" description="Helical" evidence="1">
    <location>
        <begin position="38"/>
        <end position="59"/>
    </location>
</feature>
<sequence length="67" mass="7226">MRRGWPFIVPGVLLALVGAIWTLQGLNVLQGSVMSGSSMWATIGPFVLIAGVALIWFGVARSRSQKR</sequence>
<name>A0A7D4Q1Z5_9MICO</name>
<evidence type="ECO:0000313" key="3">
    <source>
        <dbReference type="Proteomes" id="UP000502498"/>
    </source>
</evidence>
<dbReference type="Proteomes" id="UP000502498">
    <property type="component" value="Chromosome"/>
</dbReference>
<keyword evidence="1" id="KW-0472">Membrane</keyword>
<protein>
    <recommendedName>
        <fullName evidence="4">Integral membrane protein</fullName>
    </recommendedName>
</protein>
<dbReference type="AlphaFoldDB" id="A0A7D4Q1Z5"/>
<proteinExistence type="predicted"/>
<organism evidence="2 3">
    <name type="scientific">Microbacterium hominis</name>
    <dbReference type="NCBI Taxonomy" id="162426"/>
    <lineage>
        <taxon>Bacteria</taxon>
        <taxon>Bacillati</taxon>
        <taxon>Actinomycetota</taxon>
        <taxon>Actinomycetes</taxon>
        <taxon>Micrococcales</taxon>
        <taxon>Microbacteriaceae</taxon>
        <taxon>Microbacterium</taxon>
    </lineage>
</organism>
<keyword evidence="1" id="KW-1133">Transmembrane helix</keyword>
<dbReference type="RefSeq" id="WP_172990634.1">
    <property type="nucleotide sequence ID" value="NZ_CP054038.1"/>
</dbReference>
<evidence type="ECO:0008006" key="4">
    <source>
        <dbReference type="Google" id="ProtNLM"/>
    </source>
</evidence>
<feature type="transmembrane region" description="Helical" evidence="1">
    <location>
        <begin position="7"/>
        <end position="26"/>
    </location>
</feature>
<evidence type="ECO:0000256" key="1">
    <source>
        <dbReference type="SAM" id="Phobius"/>
    </source>
</evidence>